<feature type="domain" description="TonB-dependent receptor plug" evidence="3">
    <location>
        <begin position="124"/>
        <end position="231"/>
    </location>
</feature>
<accession>A0ABT8LI93</accession>
<gene>
    <name evidence="4" type="ORF">QQ020_34590</name>
</gene>
<dbReference type="SUPFAM" id="SSF56935">
    <property type="entry name" value="Porins"/>
    <property type="match status" value="1"/>
</dbReference>
<evidence type="ECO:0000256" key="2">
    <source>
        <dbReference type="PROSITE-ProRule" id="PRU01360"/>
    </source>
</evidence>
<dbReference type="Gene3D" id="2.170.130.10">
    <property type="entry name" value="TonB-dependent receptor, plug domain"/>
    <property type="match status" value="1"/>
</dbReference>
<keyword evidence="2" id="KW-0813">Transport</keyword>
<evidence type="ECO:0000256" key="1">
    <source>
        <dbReference type="ARBA" id="ARBA00022729"/>
    </source>
</evidence>
<dbReference type="PANTHER" id="PTHR30069">
    <property type="entry name" value="TONB-DEPENDENT OUTER MEMBRANE RECEPTOR"/>
    <property type="match status" value="1"/>
</dbReference>
<keyword evidence="2" id="KW-0998">Cell outer membrane</keyword>
<keyword evidence="1" id="KW-0732">Signal</keyword>
<dbReference type="NCBIfam" id="TIGR04057">
    <property type="entry name" value="SusC_RagA_signa"/>
    <property type="match status" value="1"/>
</dbReference>
<keyword evidence="2" id="KW-1134">Transmembrane beta strand</keyword>
<dbReference type="EMBL" id="JAUJEB010000014">
    <property type="protein sequence ID" value="MDN5217253.1"/>
    <property type="molecule type" value="Genomic_DNA"/>
</dbReference>
<dbReference type="InterPro" id="IPR039426">
    <property type="entry name" value="TonB-dep_rcpt-like"/>
</dbReference>
<dbReference type="Pfam" id="PF13715">
    <property type="entry name" value="CarbopepD_reg_2"/>
    <property type="match status" value="1"/>
</dbReference>
<dbReference type="Gene3D" id="2.60.40.1120">
    <property type="entry name" value="Carboxypeptidase-like, regulatory domain"/>
    <property type="match status" value="1"/>
</dbReference>
<evidence type="ECO:0000259" key="3">
    <source>
        <dbReference type="Pfam" id="PF07715"/>
    </source>
</evidence>
<evidence type="ECO:0000313" key="4">
    <source>
        <dbReference type="EMBL" id="MDN5217253.1"/>
    </source>
</evidence>
<comment type="caution">
    <text evidence="4">The sequence shown here is derived from an EMBL/GenBank/DDBJ whole genome shotgun (WGS) entry which is preliminary data.</text>
</comment>
<evidence type="ECO:0000313" key="5">
    <source>
        <dbReference type="Proteomes" id="UP001172083"/>
    </source>
</evidence>
<dbReference type="SUPFAM" id="SSF49464">
    <property type="entry name" value="Carboxypeptidase regulatory domain-like"/>
    <property type="match status" value="1"/>
</dbReference>
<organism evidence="4 5">
    <name type="scientific">Agaribacillus aureus</name>
    <dbReference type="NCBI Taxonomy" id="3051825"/>
    <lineage>
        <taxon>Bacteria</taxon>
        <taxon>Pseudomonadati</taxon>
        <taxon>Bacteroidota</taxon>
        <taxon>Cytophagia</taxon>
        <taxon>Cytophagales</taxon>
        <taxon>Splendidivirgaceae</taxon>
        <taxon>Agaribacillus</taxon>
    </lineage>
</organism>
<dbReference type="Pfam" id="PF07715">
    <property type="entry name" value="Plug"/>
    <property type="match status" value="1"/>
</dbReference>
<dbReference type="Proteomes" id="UP001172083">
    <property type="component" value="Unassembled WGS sequence"/>
</dbReference>
<keyword evidence="2" id="KW-0812">Transmembrane</keyword>
<dbReference type="PROSITE" id="PS52016">
    <property type="entry name" value="TONB_DEPENDENT_REC_3"/>
    <property type="match status" value="1"/>
</dbReference>
<dbReference type="PANTHER" id="PTHR30069:SF29">
    <property type="entry name" value="HEMOGLOBIN AND HEMOGLOBIN-HAPTOGLOBIN-BINDING PROTEIN 1-RELATED"/>
    <property type="match status" value="1"/>
</dbReference>
<protein>
    <submittedName>
        <fullName evidence="4">TonB-dependent receptor</fullName>
    </submittedName>
</protein>
<comment type="similarity">
    <text evidence="2">Belongs to the TonB-dependent receptor family.</text>
</comment>
<dbReference type="InterPro" id="IPR012910">
    <property type="entry name" value="Plug_dom"/>
</dbReference>
<dbReference type="InterPro" id="IPR023996">
    <property type="entry name" value="TonB-dep_OMP_SusC/RagA"/>
</dbReference>
<dbReference type="InterPro" id="IPR037066">
    <property type="entry name" value="Plug_dom_sf"/>
</dbReference>
<name>A0ABT8LI93_9BACT</name>
<comment type="subcellular location">
    <subcellularLocation>
        <location evidence="2">Cell outer membrane</location>
        <topology evidence="2">Multi-pass membrane protein</topology>
    </subcellularLocation>
</comment>
<keyword evidence="5" id="KW-1185">Reference proteome</keyword>
<proteinExistence type="inferred from homology"/>
<dbReference type="NCBIfam" id="TIGR04056">
    <property type="entry name" value="OMP_RagA_SusC"/>
    <property type="match status" value="1"/>
</dbReference>
<dbReference type="RefSeq" id="WP_346762590.1">
    <property type="nucleotide sequence ID" value="NZ_JAUJEB010000014.1"/>
</dbReference>
<sequence length="1035" mass="114316">MMQNLPSIYYLIFTFAAALLISVPIAHSQETSGTITGVVKDLSTGEALPGVNVLVKNSSTGTITDNDGKYTLTAAKDAVLVFSFIGYISEEIQVGGRSVLDITLSPDLISLQEIVVVGYGKQSKETLTGSISSVKGKELVRSPQPNLSSSFAGRVPGVIALNRSGEPGVDGATLRIRGISTPGNNNPLVVIDGVANRLGGLERLDPNDIESISVLKDASAAIYGSQAANGVILVTTKRGQKGKPVFSFSYNQGFVKPTTLPDMADAPTYARIINEINYYRNPNGGMNQIYSEDEIALFRNGSDPDNYPNSNWVDASIRNVALQDTENLSVRGGGEKMAYFVSLGRVHQESIYEGGITEFDQVSFRTNLDLDLTEHLKVGLDVSARREERLFPTTGAGGIFRAVYRTYPTIPIRYANGLPSPGVESGANPLVLVSDLPGTDRQPSTILNTMLNFEYKLPFFESLSLKGFYAEDRTFGKTKKFSVPFTVYQINNSTNPPTFDEVIGGPDSGTPELFQQQTNQLLKTANISINFEKGFDKHFVKAFVAYEQQEDDWDRFDAFRSGFLSAEIPEFNLGGGEPEQSSNSGFSRKFTRRNYFGRISYDYDQKYLAEVQFRYDGSSRFADGNRFGFFPSVSLGWRISEESWFDVAAINNLKLRGSYGELGNDRVDAFQYLNSFQLRPTDYISSTQTPLPIFIINQLANPSITWETARKLDIGLEMDLFKHFSIELDYFSETREDLLTARQGSLPLVSGIVNERGAPSIIPQENIGEVENKGFEALVNYQQEFGDVQLFATANFTYNKNKVVFLDDAEGAPDYQLRKGRPLGSELLYEATGLFKTQEDLDNNPTLPGQQLGDLMYRDVDGDGEITALDRVRQDITNVPQMIYGVTLGGSYKNFDLTVLLQGQGRSVQYVLAESGEVGNFFSSWADNRWSPDNPDGTYPRVDVRTSSSINGGLNRNDFWLQNTSFLRIKNVELGYNISGDLLGKVGFQSARIYVSGFNVATFTKAEDVDPEGDSGNGQFYPQQKIFNVGVNVKF</sequence>
<keyword evidence="4" id="KW-0675">Receptor</keyword>
<keyword evidence="2" id="KW-0472">Membrane</keyword>
<dbReference type="InterPro" id="IPR023997">
    <property type="entry name" value="TonB-dep_OMP_SusC/RagA_CS"/>
</dbReference>
<dbReference type="InterPro" id="IPR008969">
    <property type="entry name" value="CarboxyPept-like_regulatory"/>
</dbReference>
<reference evidence="4" key="1">
    <citation type="submission" date="2023-06" db="EMBL/GenBank/DDBJ databases">
        <title>Genomic of Agaribacillus aureum.</title>
        <authorList>
            <person name="Wang G."/>
        </authorList>
    </citation>
    <scope>NUCLEOTIDE SEQUENCE</scope>
    <source>
        <strain evidence="4">BMA12</strain>
    </source>
</reference>